<dbReference type="Proteomes" id="UP000007879">
    <property type="component" value="Unassembled WGS sequence"/>
</dbReference>
<name>A0A1X7VMU6_AMPQE</name>
<dbReference type="EnsemblMetazoa" id="XM_011411399.2">
    <property type="protein sequence ID" value="XP_011409701.1"/>
    <property type="gene ID" value="LOC105316480"/>
</dbReference>
<comment type="subcellular location">
    <subcellularLocation>
        <location evidence="3">Endomembrane system</location>
        <topology evidence="3">Single-pass type IV membrane protein</topology>
    </subcellularLocation>
</comment>
<accession>A0A1X7VMU6</accession>
<evidence type="ECO:0000259" key="5">
    <source>
        <dbReference type="PROSITE" id="PS50859"/>
    </source>
</evidence>
<sequence>MASYGTLGSIQSPGIIYSSISRGSTILALHASCDGNFAEVVPQILSVISRGDLTSRLTYTSGDYMFHYVSEEGIIFLCITGDDFERSRAFMFLEHVKSDFFDTYGDNFSQLTPYSLNASLKGELSRKMQQYSEDSYFIPNGDQTMIRLDTIRVKAFESISESGIELERLELLESSDNYSLRSFEQQIVEGRNFCKECCRKYYRNWLVICIFVFVLVIILTAIIVIIVVTDEDIDHPTSSTALRNSLP</sequence>
<dbReference type="OrthoDB" id="248747at2759"/>
<dbReference type="GO" id="GO:0000149">
    <property type="term" value="F:SNARE binding"/>
    <property type="evidence" value="ECO:0007669"/>
    <property type="project" value="TreeGrafter"/>
</dbReference>
<comment type="similarity">
    <text evidence="1">Belongs to the synaptobrevin family.</text>
</comment>
<evidence type="ECO:0000256" key="3">
    <source>
        <dbReference type="ARBA" id="ARBA00046280"/>
    </source>
</evidence>
<keyword evidence="4" id="KW-1133">Transmembrane helix</keyword>
<feature type="domain" description="Longin" evidence="5">
    <location>
        <begin position="19"/>
        <end position="124"/>
    </location>
</feature>
<proteinExistence type="inferred from homology"/>
<dbReference type="PROSITE" id="PS50859">
    <property type="entry name" value="LONGIN"/>
    <property type="match status" value="1"/>
</dbReference>
<dbReference type="InParanoid" id="A0A1X7VMU6"/>
<keyword evidence="4" id="KW-0812">Transmembrane</keyword>
<dbReference type="EnsemblMetazoa" id="Aqu2.1.41160_001">
    <property type="protein sequence ID" value="Aqu2.1.41160_001"/>
    <property type="gene ID" value="Aqu2.1.41160"/>
</dbReference>
<dbReference type="CDD" id="cd14824">
    <property type="entry name" value="Longin"/>
    <property type="match status" value="1"/>
</dbReference>
<dbReference type="InterPro" id="IPR051097">
    <property type="entry name" value="Synaptobrevin-like_transport"/>
</dbReference>
<dbReference type="GO" id="GO:0031201">
    <property type="term" value="C:SNARE complex"/>
    <property type="evidence" value="ECO:0007669"/>
    <property type="project" value="TreeGrafter"/>
</dbReference>
<keyword evidence="7" id="KW-1185">Reference proteome</keyword>
<dbReference type="Pfam" id="PF13774">
    <property type="entry name" value="Longin"/>
    <property type="match status" value="1"/>
</dbReference>
<dbReference type="PANTHER" id="PTHR21136:SF179">
    <property type="entry name" value="VESICLE ASSOCIATED MEMBRANE PROTEIN 7-RELATED"/>
    <property type="match status" value="1"/>
</dbReference>
<protein>
    <recommendedName>
        <fullName evidence="5">Longin domain-containing protein</fullName>
    </recommendedName>
</protein>
<dbReference type="PANTHER" id="PTHR21136">
    <property type="entry name" value="SNARE PROTEINS"/>
    <property type="match status" value="1"/>
</dbReference>
<evidence type="ECO:0000313" key="7">
    <source>
        <dbReference type="Proteomes" id="UP000007879"/>
    </source>
</evidence>
<evidence type="ECO:0000256" key="1">
    <source>
        <dbReference type="ARBA" id="ARBA00008025"/>
    </source>
</evidence>
<evidence type="ECO:0000313" key="6">
    <source>
        <dbReference type="EnsemblMetazoa" id="Aqu2.1.41160_001"/>
    </source>
</evidence>
<dbReference type="SMART" id="SM01270">
    <property type="entry name" value="Longin"/>
    <property type="match status" value="1"/>
</dbReference>
<feature type="transmembrane region" description="Helical" evidence="4">
    <location>
        <begin position="205"/>
        <end position="228"/>
    </location>
</feature>
<evidence type="ECO:0000256" key="4">
    <source>
        <dbReference type="SAM" id="Phobius"/>
    </source>
</evidence>
<organism evidence="6">
    <name type="scientific">Amphimedon queenslandica</name>
    <name type="common">Sponge</name>
    <dbReference type="NCBI Taxonomy" id="400682"/>
    <lineage>
        <taxon>Eukaryota</taxon>
        <taxon>Metazoa</taxon>
        <taxon>Porifera</taxon>
        <taxon>Demospongiae</taxon>
        <taxon>Heteroscleromorpha</taxon>
        <taxon>Haplosclerida</taxon>
        <taxon>Niphatidae</taxon>
        <taxon>Amphimedon</taxon>
    </lineage>
</organism>
<dbReference type="GO" id="GO:0006906">
    <property type="term" value="P:vesicle fusion"/>
    <property type="evidence" value="ECO:0007669"/>
    <property type="project" value="TreeGrafter"/>
</dbReference>
<dbReference type="SUPFAM" id="SSF64356">
    <property type="entry name" value="SNARE-like"/>
    <property type="match status" value="1"/>
</dbReference>
<dbReference type="STRING" id="400682.A0A1X7VMU6"/>
<keyword evidence="2 4" id="KW-0472">Membrane</keyword>
<dbReference type="Gene3D" id="3.30.450.50">
    <property type="entry name" value="Longin domain"/>
    <property type="match status" value="1"/>
</dbReference>
<evidence type="ECO:0000256" key="2">
    <source>
        <dbReference type="ARBA" id="ARBA00023136"/>
    </source>
</evidence>
<dbReference type="InterPro" id="IPR011012">
    <property type="entry name" value="Longin-like_dom_sf"/>
</dbReference>
<dbReference type="GO" id="GO:0006887">
    <property type="term" value="P:exocytosis"/>
    <property type="evidence" value="ECO:0007669"/>
    <property type="project" value="TreeGrafter"/>
</dbReference>
<dbReference type="GO" id="GO:0005484">
    <property type="term" value="F:SNAP receptor activity"/>
    <property type="evidence" value="ECO:0007669"/>
    <property type="project" value="TreeGrafter"/>
</dbReference>
<dbReference type="FunFam" id="3.30.450.50:FF:000015">
    <property type="entry name" value="Synaptobrevin 2 isoform 1"/>
    <property type="match status" value="1"/>
</dbReference>
<gene>
    <name evidence="6" type="primary">105316480</name>
</gene>
<dbReference type="AlphaFoldDB" id="A0A1X7VMU6"/>
<dbReference type="InterPro" id="IPR010908">
    <property type="entry name" value="Longin_dom"/>
</dbReference>
<reference evidence="7" key="1">
    <citation type="journal article" date="2010" name="Nature">
        <title>The Amphimedon queenslandica genome and the evolution of animal complexity.</title>
        <authorList>
            <person name="Srivastava M."/>
            <person name="Simakov O."/>
            <person name="Chapman J."/>
            <person name="Fahey B."/>
            <person name="Gauthier M.E."/>
            <person name="Mitros T."/>
            <person name="Richards G.S."/>
            <person name="Conaco C."/>
            <person name="Dacre M."/>
            <person name="Hellsten U."/>
            <person name="Larroux C."/>
            <person name="Putnam N.H."/>
            <person name="Stanke M."/>
            <person name="Adamska M."/>
            <person name="Darling A."/>
            <person name="Degnan S.M."/>
            <person name="Oakley T.H."/>
            <person name="Plachetzki D.C."/>
            <person name="Zhai Y."/>
            <person name="Adamski M."/>
            <person name="Calcino A."/>
            <person name="Cummins S.F."/>
            <person name="Goodstein D.M."/>
            <person name="Harris C."/>
            <person name="Jackson D.J."/>
            <person name="Leys S.P."/>
            <person name="Shu S."/>
            <person name="Woodcroft B.J."/>
            <person name="Vervoort M."/>
            <person name="Kosik K.S."/>
            <person name="Manning G."/>
            <person name="Degnan B.M."/>
            <person name="Rokhsar D.S."/>
        </authorList>
    </citation>
    <scope>NUCLEOTIDE SEQUENCE [LARGE SCALE GENOMIC DNA]</scope>
</reference>
<dbReference type="GO" id="GO:0012505">
    <property type="term" value="C:endomembrane system"/>
    <property type="evidence" value="ECO:0007669"/>
    <property type="project" value="UniProtKB-SubCell"/>
</dbReference>
<dbReference type="KEGG" id="aqu:105316480"/>
<dbReference type="FunCoup" id="A0A1X7VMU6">
    <property type="interactions" value="695"/>
</dbReference>
<reference evidence="6" key="2">
    <citation type="submission" date="2017-05" db="UniProtKB">
        <authorList>
            <consortium name="EnsemblMetazoa"/>
        </authorList>
    </citation>
    <scope>IDENTIFICATION</scope>
</reference>